<protein>
    <submittedName>
        <fullName evidence="1">Uncharacterized protein</fullName>
    </submittedName>
</protein>
<organism evidence="1 2">
    <name type="scientific">Araneus ventricosus</name>
    <name type="common">Orbweaver spider</name>
    <name type="synonym">Epeira ventricosa</name>
    <dbReference type="NCBI Taxonomy" id="182803"/>
    <lineage>
        <taxon>Eukaryota</taxon>
        <taxon>Metazoa</taxon>
        <taxon>Ecdysozoa</taxon>
        <taxon>Arthropoda</taxon>
        <taxon>Chelicerata</taxon>
        <taxon>Arachnida</taxon>
        <taxon>Araneae</taxon>
        <taxon>Araneomorphae</taxon>
        <taxon>Entelegynae</taxon>
        <taxon>Araneoidea</taxon>
        <taxon>Araneidae</taxon>
        <taxon>Araneus</taxon>
    </lineage>
</organism>
<proteinExistence type="predicted"/>
<sequence length="124" mass="14361">MTNEFFFILRYVRLTPLSKLHESYFGTDLVILDHSIPLRHTPDSRDKNLRFAVWIVVPRIFIESRLDSVKAASSALRKKEKITKYQQNINTKNCYMSYIGNFNEAASQQLLSPLPLVVVNMIKG</sequence>
<evidence type="ECO:0000313" key="2">
    <source>
        <dbReference type="Proteomes" id="UP000499080"/>
    </source>
</evidence>
<gene>
    <name evidence="1" type="ORF">AVEN_239681_1</name>
</gene>
<dbReference type="Proteomes" id="UP000499080">
    <property type="component" value="Unassembled WGS sequence"/>
</dbReference>
<comment type="caution">
    <text evidence="1">The sequence shown here is derived from an EMBL/GenBank/DDBJ whole genome shotgun (WGS) entry which is preliminary data.</text>
</comment>
<keyword evidence="2" id="KW-1185">Reference proteome</keyword>
<dbReference type="EMBL" id="BGPR01000236">
    <property type="protein sequence ID" value="GBM06982.1"/>
    <property type="molecule type" value="Genomic_DNA"/>
</dbReference>
<dbReference type="AlphaFoldDB" id="A0A4Y2CRA4"/>
<evidence type="ECO:0000313" key="1">
    <source>
        <dbReference type="EMBL" id="GBM06982.1"/>
    </source>
</evidence>
<name>A0A4Y2CRA4_ARAVE</name>
<accession>A0A4Y2CRA4</accession>
<reference evidence="1 2" key="1">
    <citation type="journal article" date="2019" name="Sci. Rep.">
        <title>Orb-weaving spider Araneus ventricosus genome elucidates the spidroin gene catalogue.</title>
        <authorList>
            <person name="Kono N."/>
            <person name="Nakamura H."/>
            <person name="Ohtoshi R."/>
            <person name="Moran D.A.P."/>
            <person name="Shinohara A."/>
            <person name="Yoshida Y."/>
            <person name="Fujiwara M."/>
            <person name="Mori M."/>
            <person name="Tomita M."/>
            <person name="Arakawa K."/>
        </authorList>
    </citation>
    <scope>NUCLEOTIDE SEQUENCE [LARGE SCALE GENOMIC DNA]</scope>
</reference>